<evidence type="ECO:0000313" key="2">
    <source>
        <dbReference type="EMBL" id="QJA59898.1"/>
    </source>
</evidence>
<reference evidence="2" key="1">
    <citation type="submission" date="2020-03" db="EMBL/GenBank/DDBJ databases">
        <title>The deep terrestrial virosphere.</title>
        <authorList>
            <person name="Holmfeldt K."/>
            <person name="Nilsson E."/>
            <person name="Simone D."/>
            <person name="Lopez-Fernandez M."/>
            <person name="Wu X."/>
            <person name="de Brujin I."/>
            <person name="Lundin D."/>
            <person name="Andersson A."/>
            <person name="Bertilsson S."/>
            <person name="Dopson M."/>
        </authorList>
    </citation>
    <scope>NUCLEOTIDE SEQUENCE</scope>
    <source>
        <strain evidence="2">MM415B01221</strain>
    </source>
</reference>
<dbReference type="AlphaFoldDB" id="A0A6M3IRL5"/>
<dbReference type="EMBL" id="MT141388">
    <property type="protein sequence ID" value="QJA59898.1"/>
    <property type="molecule type" value="Genomic_DNA"/>
</dbReference>
<name>A0A6M3IRL5_9ZZZZ</name>
<feature type="region of interest" description="Disordered" evidence="1">
    <location>
        <begin position="1"/>
        <end position="24"/>
    </location>
</feature>
<evidence type="ECO:0000256" key="1">
    <source>
        <dbReference type="SAM" id="MobiDB-lite"/>
    </source>
</evidence>
<gene>
    <name evidence="2" type="ORF">MM415B01221_0007</name>
</gene>
<sequence>MDAETRAGAQSRADGTPGITRADRTGATVITQAHARHSEAAMRKHIFTVSNAVAGVAPGTALSTTPPMALLNPLNSGKELIIISTSLGYVSGTLGAGSIVYAYVSPQTTIPTGGTELTPVCSRLSTVRGTGRGFTGSTLSATPLILEPVYTLGAFLATTALVPGQIQDPVEGVYVVPPAACFVMQGVAAAGDTPLVIMSIIWEEIDII</sequence>
<organism evidence="2">
    <name type="scientific">viral metagenome</name>
    <dbReference type="NCBI Taxonomy" id="1070528"/>
    <lineage>
        <taxon>unclassified sequences</taxon>
        <taxon>metagenomes</taxon>
        <taxon>organismal metagenomes</taxon>
    </lineage>
</organism>
<proteinExistence type="predicted"/>
<protein>
    <submittedName>
        <fullName evidence="2">Uncharacterized protein</fullName>
    </submittedName>
</protein>
<accession>A0A6M3IRL5</accession>